<evidence type="ECO:0000313" key="1">
    <source>
        <dbReference type="EMBL" id="KKB07029.1"/>
    </source>
</evidence>
<accession>A0A0F5FDR4</accession>
<dbReference type="AlphaFoldDB" id="A0A0F5FDR4"/>
<reference evidence="1 2" key="1">
    <citation type="submission" date="2015-03" db="EMBL/GenBank/DDBJ databases">
        <authorList>
            <person name="Hassan Y."/>
            <person name="Lepp D."/>
            <person name="Li X.-Z."/>
            <person name="Zhou T."/>
        </authorList>
    </citation>
    <scope>NUCLEOTIDE SEQUENCE [LARGE SCALE GENOMIC DNA]</scope>
    <source>
        <strain evidence="1 2">IPL18</strain>
    </source>
</reference>
<evidence type="ECO:0000313" key="2">
    <source>
        <dbReference type="Proteomes" id="UP000033649"/>
    </source>
</evidence>
<dbReference type="RefSeq" id="WP_046106499.1">
    <property type="nucleotide sequence ID" value="NZ_JZEY01000068.1"/>
</dbReference>
<organism evidence="1 2">
    <name type="scientific">Devosia chinhatensis</name>
    <dbReference type="NCBI Taxonomy" id="429727"/>
    <lineage>
        <taxon>Bacteria</taxon>
        <taxon>Pseudomonadati</taxon>
        <taxon>Pseudomonadota</taxon>
        <taxon>Alphaproteobacteria</taxon>
        <taxon>Hyphomicrobiales</taxon>
        <taxon>Devosiaceae</taxon>
        <taxon>Devosia</taxon>
    </lineage>
</organism>
<dbReference type="Proteomes" id="UP000033649">
    <property type="component" value="Unassembled WGS sequence"/>
</dbReference>
<name>A0A0F5FDR4_9HYPH</name>
<keyword evidence="2" id="KW-1185">Reference proteome</keyword>
<gene>
    <name evidence="1" type="ORF">VE26_16760</name>
</gene>
<proteinExistence type="predicted"/>
<dbReference type="PATRIC" id="fig|429727.3.peg.3432"/>
<dbReference type="STRING" id="429727.VE26_16760"/>
<protein>
    <submittedName>
        <fullName evidence="1">Uncharacterized protein</fullName>
    </submittedName>
</protein>
<sequence>PAASALRTRSQARRDVVSAGIEPRFRRLETQTEALRDTIDTSAVESQLKGLTDRRDGAGTQLEALARLYASGEDKQDFEALATMVARASKSCLSSPLA</sequence>
<dbReference type="EMBL" id="JZEY01000068">
    <property type="protein sequence ID" value="KKB07029.1"/>
    <property type="molecule type" value="Genomic_DNA"/>
</dbReference>
<dbReference type="OrthoDB" id="5295703at2"/>
<feature type="non-terminal residue" evidence="1">
    <location>
        <position position="1"/>
    </location>
</feature>
<comment type="caution">
    <text evidence="1">The sequence shown here is derived from an EMBL/GenBank/DDBJ whole genome shotgun (WGS) entry which is preliminary data.</text>
</comment>